<comment type="PTM">
    <text evidence="5">Phosphorylated by CheA. Phosphorylation of the N-terminal regulatory domain activates the methylesterase activity.</text>
</comment>
<protein>
    <recommendedName>
        <fullName evidence="5">Protein-glutamate methylesterase/protein-glutamine glutaminase</fullName>
        <ecNumber evidence="5">3.1.1.61</ecNumber>
        <ecNumber evidence="5">3.5.1.44</ecNumber>
    </recommendedName>
</protein>
<dbReference type="InterPro" id="IPR001789">
    <property type="entry name" value="Sig_transdc_resp-reg_receiver"/>
</dbReference>
<comment type="catalytic activity">
    <reaction evidence="4 5">
        <text>[protein]-L-glutamate 5-O-methyl ester + H2O = L-glutamyl-[protein] + methanol + H(+)</text>
        <dbReference type="Rhea" id="RHEA:23236"/>
        <dbReference type="Rhea" id="RHEA-COMP:10208"/>
        <dbReference type="Rhea" id="RHEA-COMP:10311"/>
        <dbReference type="ChEBI" id="CHEBI:15377"/>
        <dbReference type="ChEBI" id="CHEBI:15378"/>
        <dbReference type="ChEBI" id="CHEBI:17790"/>
        <dbReference type="ChEBI" id="CHEBI:29973"/>
        <dbReference type="ChEBI" id="CHEBI:82795"/>
        <dbReference type="EC" id="3.1.1.61"/>
    </reaction>
</comment>
<dbReference type="PROSITE" id="PS50110">
    <property type="entry name" value="RESPONSE_REGULATORY"/>
    <property type="match status" value="1"/>
</dbReference>
<reference evidence="11" key="1">
    <citation type="journal article" date="2020" name="Appl. Environ. Microbiol.">
        <title>Diazotrophic Anaeromyxobacter Isolates from Soils.</title>
        <authorList>
            <person name="Masuda Y."/>
            <person name="Yamanaka H."/>
            <person name="Xu Z.X."/>
            <person name="Shiratori Y."/>
            <person name="Aono T."/>
            <person name="Amachi S."/>
            <person name="Senoo K."/>
            <person name="Itoh H."/>
        </authorList>
    </citation>
    <scope>NUCLEOTIDE SEQUENCE [LARGE SCALE GENOMIC DNA]</scope>
    <source>
        <strain evidence="11">R267</strain>
    </source>
</reference>
<dbReference type="AlphaFoldDB" id="A0A7I9VSN5"/>
<comment type="similarity">
    <text evidence="5">Belongs to the CheB family.</text>
</comment>
<dbReference type="Pfam" id="PF00072">
    <property type="entry name" value="Response_reg"/>
    <property type="match status" value="1"/>
</dbReference>
<accession>A0A7I9VSN5</accession>
<keyword evidence="2 5" id="KW-0145">Chemotaxis</keyword>
<keyword evidence="1 5" id="KW-0963">Cytoplasm</keyword>
<dbReference type="InterPro" id="IPR011006">
    <property type="entry name" value="CheY-like_superfamily"/>
</dbReference>
<comment type="domain">
    <text evidence="5">Contains a C-terminal catalytic domain, and an N-terminal region which modulates catalytic activity.</text>
</comment>
<organism evidence="10 11">
    <name type="scientific">Anaeromyxobacter diazotrophicus</name>
    <dbReference type="NCBI Taxonomy" id="2590199"/>
    <lineage>
        <taxon>Bacteria</taxon>
        <taxon>Pseudomonadati</taxon>
        <taxon>Myxococcota</taxon>
        <taxon>Myxococcia</taxon>
        <taxon>Myxococcales</taxon>
        <taxon>Cystobacterineae</taxon>
        <taxon>Anaeromyxobacteraceae</taxon>
        <taxon>Anaeromyxobacter</taxon>
    </lineage>
</organism>
<dbReference type="RefSeq" id="WP_176068505.1">
    <property type="nucleotide sequence ID" value="NZ_BJTG01000011.1"/>
</dbReference>
<dbReference type="EC" id="3.5.1.44" evidence="5"/>
<evidence type="ECO:0000256" key="5">
    <source>
        <dbReference type="HAMAP-Rule" id="MF_00099"/>
    </source>
</evidence>
<evidence type="ECO:0000313" key="11">
    <source>
        <dbReference type="Proteomes" id="UP000503640"/>
    </source>
</evidence>
<evidence type="ECO:0000313" key="10">
    <source>
        <dbReference type="EMBL" id="GEJ59228.1"/>
    </source>
</evidence>
<comment type="function">
    <text evidence="5">Involved in chemotaxis. Part of a chemotaxis signal transduction system that modulates chemotaxis in response to various stimuli. Catalyzes the demethylation of specific methylglutamate residues introduced into the chemoreceptors (methyl-accepting chemotaxis proteins or MCP) by CheR. Also mediates the irreversible deamidation of specific glutamine residues to glutamic acid.</text>
</comment>
<feature type="active site" evidence="5 6">
    <location>
        <position position="193"/>
    </location>
</feature>
<dbReference type="InterPro" id="IPR000673">
    <property type="entry name" value="Sig_transdc_resp-reg_Me-estase"/>
</dbReference>
<dbReference type="NCBIfam" id="NF001965">
    <property type="entry name" value="PRK00742.1"/>
    <property type="match status" value="1"/>
</dbReference>
<proteinExistence type="inferred from homology"/>
<evidence type="ECO:0000259" key="9">
    <source>
        <dbReference type="PROSITE" id="PS50122"/>
    </source>
</evidence>
<dbReference type="Gene3D" id="3.40.50.2300">
    <property type="match status" value="1"/>
</dbReference>
<dbReference type="EC" id="3.1.1.61" evidence="5"/>
<feature type="modified residue" description="4-aspartylphosphate" evidence="5 7">
    <location>
        <position position="55"/>
    </location>
</feature>
<dbReference type="HAMAP" id="MF_00099">
    <property type="entry name" value="CheB_chemtxs"/>
    <property type="match status" value="1"/>
</dbReference>
<evidence type="ECO:0000256" key="6">
    <source>
        <dbReference type="PROSITE-ProRule" id="PRU00050"/>
    </source>
</evidence>
<dbReference type="InterPro" id="IPR035909">
    <property type="entry name" value="CheB_C"/>
</dbReference>
<comment type="catalytic activity">
    <reaction evidence="5">
        <text>L-glutaminyl-[protein] + H2O = L-glutamyl-[protein] + NH4(+)</text>
        <dbReference type="Rhea" id="RHEA:16441"/>
        <dbReference type="Rhea" id="RHEA-COMP:10207"/>
        <dbReference type="Rhea" id="RHEA-COMP:10208"/>
        <dbReference type="ChEBI" id="CHEBI:15377"/>
        <dbReference type="ChEBI" id="CHEBI:28938"/>
        <dbReference type="ChEBI" id="CHEBI:29973"/>
        <dbReference type="ChEBI" id="CHEBI:30011"/>
        <dbReference type="EC" id="3.5.1.44"/>
    </reaction>
</comment>
<dbReference type="SUPFAM" id="SSF52172">
    <property type="entry name" value="CheY-like"/>
    <property type="match status" value="1"/>
</dbReference>
<dbReference type="GO" id="GO:0050568">
    <property type="term" value="F:protein-glutamine glutaminase activity"/>
    <property type="evidence" value="ECO:0007669"/>
    <property type="project" value="UniProtKB-UniRule"/>
</dbReference>
<dbReference type="GO" id="GO:0006935">
    <property type="term" value="P:chemotaxis"/>
    <property type="evidence" value="ECO:0007669"/>
    <property type="project" value="UniProtKB-UniRule"/>
</dbReference>
<feature type="domain" description="CheB-type methylesterase" evidence="9">
    <location>
        <begin position="155"/>
        <end position="347"/>
    </location>
</feature>
<evidence type="ECO:0000259" key="8">
    <source>
        <dbReference type="PROSITE" id="PS50110"/>
    </source>
</evidence>
<evidence type="ECO:0000256" key="7">
    <source>
        <dbReference type="PROSITE-ProRule" id="PRU00169"/>
    </source>
</evidence>
<dbReference type="GO" id="GO:0005737">
    <property type="term" value="C:cytoplasm"/>
    <property type="evidence" value="ECO:0007669"/>
    <property type="project" value="UniProtKB-SubCell"/>
</dbReference>
<dbReference type="PANTHER" id="PTHR42872:SF6">
    <property type="entry name" value="PROTEIN-GLUTAMATE METHYLESTERASE_PROTEIN-GLUTAMINE GLUTAMINASE"/>
    <property type="match status" value="1"/>
</dbReference>
<dbReference type="EMBL" id="BJTG01000011">
    <property type="protein sequence ID" value="GEJ59228.1"/>
    <property type="molecule type" value="Genomic_DNA"/>
</dbReference>
<comment type="subcellular location">
    <subcellularLocation>
        <location evidence="5">Cytoplasm</location>
    </subcellularLocation>
</comment>
<dbReference type="InterPro" id="IPR008248">
    <property type="entry name" value="CheB-like"/>
</dbReference>
<dbReference type="SMART" id="SM00448">
    <property type="entry name" value="REC"/>
    <property type="match status" value="1"/>
</dbReference>
<dbReference type="NCBIfam" id="NF009206">
    <property type="entry name" value="PRK12555.1"/>
    <property type="match status" value="1"/>
</dbReference>
<dbReference type="PROSITE" id="PS50122">
    <property type="entry name" value="CHEB"/>
    <property type="match status" value="1"/>
</dbReference>
<dbReference type="GO" id="GO:0000156">
    <property type="term" value="F:phosphorelay response regulator activity"/>
    <property type="evidence" value="ECO:0007669"/>
    <property type="project" value="InterPro"/>
</dbReference>
<dbReference type="CDD" id="cd16432">
    <property type="entry name" value="CheB_Rec"/>
    <property type="match status" value="1"/>
</dbReference>
<keyword evidence="3 5" id="KW-0378">Hydrolase</keyword>
<dbReference type="PIRSF" id="PIRSF000876">
    <property type="entry name" value="RR_chemtxs_CheB"/>
    <property type="match status" value="1"/>
</dbReference>
<dbReference type="Pfam" id="PF01339">
    <property type="entry name" value="CheB_methylest"/>
    <property type="match status" value="1"/>
</dbReference>
<name>A0A7I9VSN5_9BACT</name>
<gene>
    <name evidence="10" type="primary">cheB2_3</name>
    <name evidence="5" type="synonym">cheB</name>
    <name evidence="10" type="ORF">AMYX_39690</name>
</gene>
<comment type="caution">
    <text evidence="10">The sequence shown here is derived from an EMBL/GenBank/DDBJ whole genome shotgun (WGS) entry which is preliminary data.</text>
</comment>
<dbReference type="Gene3D" id="3.40.50.180">
    <property type="entry name" value="Methylesterase CheB, C-terminal domain"/>
    <property type="match status" value="1"/>
</dbReference>
<keyword evidence="11" id="KW-1185">Reference proteome</keyword>
<evidence type="ECO:0000256" key="3">
    <source>
        <dbReference type="ARBA" id="ARBA00022801"/>
    </source>
</evidence>
<dbReference type="PANTHER" id="PTHR42872">
    <property type="entry name" value="PROTEIN-GLUTAMATE METHYLESTERASE/PROTEIN-GLUTAMINE GLUTAMINASE"/>
    <property type="match status" value="1"/>
</dbReference>
<feature type="active site" evidence="5 6">
    <location>
        <position position="289"/>
    </location>
</feature>
<dbReference type="GO" id="GO:0008984">
    <property type="term" value="F:protein-glutamate methylesterase activity"/>
    <property type="evidence" value="ECO:0007669"/>
    <property type="project" value="UniProtKB-UniRule"/>
</dbReference>
<dbReference type="SUPFAM" id="SSF52738">
    <property type="entry name" value="Methylesterase CheB, C-terminal domain"/>
    <property type="match status" value="1"/>
</dbReference>
<feature type="active site" evidence="5 6">
    <location>
        <position position="167"/>
    </location>
</feature>
<sequence>MKSRVLVVDDSAVVRQIFSRELAKDPELEVVGSAPDPYVARDLIVQKKPDVLTLDLEMPRMDGITFLRKLMHYYPLPVVVVSSLTPAGGELALEALAAGAVDVMCKPGASFTVGDMAAQLVEKVKAAAHVDLKRRAAAPAAGGAAVAPRPVPALTRTTHQILAVGASTGGTVALEQILRAFPPNAPGTLITQHMPEMFTRYFADRLNQIARVEVREAADGDSVVPGVVLIAPGNKHMLLRRSGARYYVQVRDGPRVNRHRPSVDVMFRSVAQVAGRNAVGVILTGMGGDGAQGLLEMRQAGARTLGQDEASCVVYGMPKVAADLGGVEKVVPLAEMAGEILRVAEAAGAVA</sequence>
<dbReference type="Proteomes" id="UP000503640">
    <property type="component" value="Unassembled WGS sequence"/>
</dbReference>
<feature type="domain" description="Response regulatory" evidence="8">
    <location>
        <begin position="4"/>
        <end position="121"/>
    </location>
</feature>
<dbReference type="CDD" id="cd17541">
    <property type="entry name" value="REC_CheB-like"/>
    <property type="match status" value="1"/>
</dbReference>
<evidence type="ECO:0000256" key="4">
    <source>
        <dbReference type="ARBA" id="ARBA00048267"/>
    </source>
</evidence>
<evidence type="ECO:0000256" key="2">
    <source>
        <dbReference type="ARBA" id="ARBA00022500"/>
    </source>
</evidence>
<evidence type="ECO:0000256" key="1">
    <source>
        <dbReference type="ARBA" id="ARBA00022490"/>
    </source>
</evidence>
<keyword evidence="5 7" id="KW-0597">Phosphoprotein</keyword>